<feature type="transmembrane region" description="Helical" evidence="6">
    <location>
        <begin position="459"/>
        <end position="478"/>
    </location>
</feature>
<keyword evidence="3 6" id="KW-0812">Transmembrane</keyword>
<evidence type="ECO:0000256" key="4">
    <source>
        <dbReference type="ARBA" id="ARBA00022989"/>
    </source>
</evidence>
<evidence type="ECO:0000256" key="6">
    <source>
        <dbReference type="SAM" id="Phobius"/>
    </source>
</evidence>
<feature type="transmembrane region" description="Helical" evidence="6">
    <location>
        <begin position="402"/>
        <end position="425"/>
    </location>
</feature>
<gene>
    <name evidence="7" type="ORF">WG900_07370</name>
</gene>
<keyword evidence="8" id="KW-1185">Reference proteome</keyword>
<feature type="transmembrane region" description="Helical" evidence="6">
    <location>
        <begin position="730"/>
        <end position="749"/>
    </location>
</feature>
<keyword evidence="5 6" id="KW-0472">Membrane</keyword>
<evidence type="ECO:0000313" key="7">
    <source>
        <dbReference type="EMBL" id="MEJ6009734.1"/>
    </source>
</evidence>
<dbReference type="InterPro" id="IPR005495">
    <property type="entry name" value="LptG/LptF_permease"/>
</dbReference>
<feature type="transmembrane region" description="Helical" evidence="6">
    <location>
        <begin position="283"/>
        <end position="301"/>
    </location>
</feature>
<organism evidence="7 8">
    <name type="scientific">Novosphingobium aquae</name>
    <dbReference type="NCBI Taxonomy" id="3133435"/>
    <lineage>
        <taxon>Bacteria</taxon>
        <taxon>Pseudomonadati</taxon>
        <taxon>Pseudomonadota</taxon>
        <taxon>Alphaproteobacteria</taxon>
        <taxon>Sphingomonadales</taxon>
        <taxon>Sphingomonadaceae</taxon>
        <taxon>Novosphingobium</taxon>
    </lineage>
</organism>
<proteinExistence type="predicted"/>
<accession>A0ABU8S773</accession>
<dbReference type="RefSeq" id="WP_339965960.1">
    <property type="nucleotide sequence ID" value="NZ_JBBHJY010000002.1"/>
</dbReference>
<reference evidence="7 8" key="1">
    <citation type="submission" date="2024-03" db="EMBL/GenBank/DDBJ databases">
        <authorList>
            <person name="Jo J.-H."/>
        </authorList>
    </citation>
    <scope>NUCLEOTIDE SEQUENCE [LARGE SCALE GENOMIC DNA]</scope>
    <source>
        <strain evidence="7 8">AS3R-12</strain>
    </source>
</reference>
<evidence type="ECO:0000313" key="8">
    <source>
        <dbReference type="Proteomes" id="UP001379235"/>
    </source>
</evidence>
<sequence length="755" mass="82178">MPVRLIDRYLFRAGARSFLTYLVLLFAVVLLERSIRLLQQMELLGLGSAHLVPLIVAMVPFSLSLAIPVTFGMAMVVVFDQLTRQREVECLFGQGWPAWRIAMPFGALGLALCATSLFVSGWVEPLGRHLYREKMALAKHRLDEVSIRPDAIHEVGRVIMMTAGRAAENNLEQVLVWSRGEDGTEIIAAAKRGVLHAQKGSDWLALNLRDGRLIADRPGASHVTIAPAFDSLTISASQGVGAQPWPRGRDALESTLPELLATSSTAKDETVRRKAVAETWRRLARALAIPLIPFLVLPLIAANTPGRRGPAVFVIAAIMIAGHHGINLAYGMGVEGAVSPERPLQLLLLGQVLLVALIWVLGRNIPGQTPLGMLSHLHIRRKARPRGQPRARILGTAVLPMIYRLLAGRVLGFSLAILLFMTLLLELIDVLEAGDVLIASGTGTGGLARYLVLRAPQTIVRALPLAALAGPLLAFLTLRDSRELLIVQTLGLSAFKVLRVTSLSAAMLAILGFIIAESLVPFSEAAFSRWWRTVERAAGEKLVDKPAWLRIDGRIVRFEAASADGTQLQKLLILTRDNEGGLTSVLRAASATRQSSGWSLLRPEEHDILRATPPQQRSRQDWKTSLTPADVRRIVEQGPPENSRLSARILAGSAAASRARAYYATRLAYRWAFPVMPFIMLLLAMPVVFASQQPRKIASSVAMTSTAGLLFMFIDGVMRIMGSVGEVPSVLAVWSAPVLFALIGLHALLRSEKVA</sequence>
<dbReference type="Pfam" id="PF03739">
    <property type="entry name" value="LptF_LptG"/>
    <property type="match status" value="2"/>
</dbReference>
<evidence type="ECO:0000256" key="1">
    <source>
        <dbReference type="ARBA" id="ARBA00004651"/>
    </source>
</evidence>
<feature type="transmembrane region" description="Helical" evidence="6">
    <location>
        <begin position="13"/>
        <end position="31"/>
    </location>
</feature>
<feature type="transmembrane region" description="Helical" evidence="6">
    <location>
        <begin position="344"/>
        <end position="362"/>
    </location>
</feature>
<keyword evidence="4 6" id="KW-1133">Transmembrane helix</keyword>
<evidence type="ECO:0000256" key="3">
    <source>
        <dbReference type="ARBA" id="ARBA00022692"/>
    </source>
</evidence>
<dbReference type="Proteomes" id="UP001379235">
    <property type="component" value="Unassembled WGS sequence"/>
</dbReference>
<keyword evidence="2" id="KW-1003">Cell membrane</keyword>
<evidence type="ECO:0000256" key="2">
    <source>
        <dbReference type="ARBA" id="ARBA00022475"/>
    </source>
</evidence>
<feature type="transmembrane region" description="Helical" evidence="6">
    <location>
        <begin position="51"/>
        <end position="79"/>
    </location>
</feature>
<dbReference type="PANTHER" id="PTHR33529">
    <property type="entry name" value="SLR0882 PROTEIN-RELATED"/>
    <property type="match status" value="1"/>
</dbReference>
<feature type="transmembrane region" description="Helical" evidence="6">
    <location>
        <begin position="313"/>
        <end position="332"/>
    </location>
</feature>
<feature type="transmembrane region" description="Helical" evidence="6">
    <location>
        <begin position="667"/>
        <end position="691"/>
    </location>
</feature>
<dbReference type="EMBL" id="JBBHJY010000002">
    <property type="protein sequence ID" value="MEJ6009734.1"/>
    <property type="molecule type" value="Genomic_DNA"/>
</dbReference>
<comment type="caution">
    <text evidence="7">The sequence shown here is derived from an EMBL/GenBank/DDBJ whole genome shotgun (WGS) entry which is preliminary data.</text>
</comment>
<evidence type="ECO:0000256" key="5">
    <source>
        <dbReference type="ARBA" id="ARBA00023136"/>
    </source>
</evidence>
<name>A0ABU8S773_9SPHN</name>
<protein>
    <submittedName>
        <fullName evidence="7">LptF/LptG family permease</fullName>
    </submittedName>
</protein>
<feature type="transmembrane region" description="Helical" evidence="6">
    <location>
        <begin position="99"/>
        <end position="123"/>
    </location>
</feature>
<dbReference type="PANTHER" id="PTHR33529:SF2">
    <property type="entry name" value="LIPOPOLYSACCHARIDE EXPORT SYSTEM PERMEASE PROTEIN LPTG"/>
    <property type="match status" value="1"/>
</dbReference>
<feature type="transmembrane region" description="Helical" evidence="6">
    <location>
        <begin position="498"/>
        <end position="522"/>
    </location>
</feature>
<comment type="subcellular location">
    <subcellularLocation>
        <location evidence="1">Cell membrane</location>
        <topology evidence="1">Multi-pass membrane protein</topology>
    </subcellularLocation>
</comment>